<keyword evidence="1" id="KW-0812">Transmembrane</keyword>
<dbReference type="AlphaFoldDB" id="A0A554VR23"/>
<protein>
    <submittedName>
        <fullName evidence="2">DoxX family protein</fullName>
    </submittedName>
</protein>
<keyword evidence="3" id="KW-1185">Reference proteome</keyword>
<reference evidence="2 3" key="1">
    <citation type="submission" date="2019-07" db="EMBL/GenBank/DDBJ databases">
        <title>The draft genome sequence of Aquimarina algiphila M91.</title>
        <authorList>
            <person name="Meng X."/>
        </authorList>
    </citation>
    <scope>NUCLEOTIDE SEQUENCE [LARGE SCALE GENOMIC DNA]</scope>
    <source>
        <strain evidence="2 3">M91</strain>
    </source>
</reference>
<keyword evidence="1" id="KW-0472">Membrane</keyword>
<sequence length="144" mass="15916">MKIIYIKLFIRVSIAIGFLSAVADRFGMWPKEKSAWGNWSSFIEYTKLLNPWIPENFINFTGVVATAAEIVLAIFLLIGFKTSLSGKLSGFLILIFGVAMTITTGIKAPLDYSVFSAAAAGFGLSLINEKYLEIDMLFDKKNSD</sequence>
<evidence type="ECO:0000313" key="2">
    <source>
        <dbReference type="EMBL" id="TSE11067.1"/>
    </source>
</evidence>
<evidence type="ECO:0000313" key="3">
    <source>
        <dbReference type="Proteomes" id="UP000318833"/>
    </source>
</evidence>
<proteinExistence type="predicted"/>
<dbReference type="RefSeq" id="WP_143915330.1">
    <property type="nucleotide sequence ID" value="NZ_CANLFO010000018.1"/>
</dbReference>
<feature type="transmembrane region" description="Helical" evidence="1">
    <location>
        <begin position="90"/>
        <end position="106"/>
    </location>
</feature>
<dbReference type="Proteomes" id="UP000318833">
    <property type="component" value="Unassembled WGS sequence"/>
</dbReference>
<keyword evidence="1" id="KW-1133">Transmembrane helix</keyword>
<dbReference type="EMBL" id="VLNR01000003">
    <property type="protein sequence ID" value="TSE11067.1"/>
    <property type="molecule type" value="Genomic_DNA"/>
</dbReference>
<dbReference type="OrthoDB" id="676158at2"/>
<comment type="caution">
    <text evidence="2">The sequence shown here is derived from an EMBL/GenBank/DDBJ whole genome shotgun (WGS) entry which is preliminary data.</text>
</comment>
<organism evidence="2 3">
    <name type="scientific">Aquimarina algiphila</name>
    <dbReference type="NCBI Taxonomy" id="2047982"/>
    <lineage>
        <taxon>Bacteria</taxon>
        <taxon>Pseudomonadati</taxon>
        <taxon>Bacteroidota</taxon>
        <taxon>Flavobacteriia</taxon>
        <taxon>Flavobacteriales</taxon>
        <taxon>Flavobacteriaceae</taxon>
        <taxon>Aquimarina</taxon>
    </lineage>
</organism>
<name>A0A554VR23_9FLAO</name>
<evidence type="ECO:0000256" key="1">
    <source>
        <dbReference type="SAM" id="Phobius"/>
    </source>
</evidence>
<gene>
    <name evidence="2" type="ORF">FOF46_02240</name>
</gene>
<feature type="transmembrane region" description="Helical" evidence="1">
    <location>
        <begin position="57"/>
        <end position="78"/>
    </location>
</feature>
<accession>A0A554VR23</accession>